<dbReference type="AlphaFoldDB" id="W9RWN4"/>
<evidence type="ECO:0000313" key="1">
    <source>
        <dbReference type="EMBL" id="EXC14789.1"/>
    </source>
</evidence>
<gene>
    <name evidence="1" type="ORF">L484_009443</name>
</gene>
<accession>W9RWN4</accession>
<sequence>MLRRGDITISMLSNSTMLVGWCRPKRRLRRRRGVTVRLGNKRRGFSLGSRAAVQWGFMAGPIRMLRKIITKMAPNAQLIDVEEKGPIFVFDSGSSSKHFAESTLEELSSGFKSASFFVPFAEKYFDTGIFPSGFNYVWRKRCNKQIALLHHYLTVHHFHHYTTISSPPPPSSIITISPLL</sequence>
<dbReference type="Proteomes" id="UP000030645">
    <property type="component" value="Unassembled WGS sequence"/>
</dbReference>
<reference evidence="2" key="1">
    <citation type="submission" date="2013-01" db="EMBL/GenBank/DDBJ databases">
        <title>Draft Genome Sequence of a Mulberry Tree, Morus notabilis C.K. Schneid.</title>
        <authorList>
            <person name="He N."/>
            <person name="Zhao S."/>
        </authorList>
    </citation>
    <scope>NUCLEOTIDE SEQUENCE</scope>
</reference>
<name>W9RWN4_9ROSA</name>
<organism evidence="1 2">
    <name type="scientific">Morus notabilis</name>
    <dbReference type="NCBI Taxonomy" id="981085"/>
    <lineage>
        <taxon>Eukaryota</taxon>
        <taxon>Viridiplantae</taxon>
        <taxon>Streptophyta</taxon>
        <taxon>Embryophyta</taxon>
        <taxon>Tracheophyta</taxon>
        <taxon>Spermatophyta</taxon>
        <taxon>Magnoliopsida</taxon>
        <taxon>eudicotyledons</taxon>
        <taxon>Gunneridae</taxon>
        <taxon>Pentapetalae</taxon>
        <taxon>rosids</taxon>
        <taxon>fabids</taxon>
        <taxon>Rosales</taxon>
        <taxon>Moraceae</taxon>
        <taxon>Moreae</taxon>
        <taxon>Morus</taxon>
    </lineage>
</organism>
<evidence type="ECO:0000313" key="2">
    <source>
        <dbReference type="Proteomes" id="UP000030645"/>
    </source>
</evidence>
<proteinExistence type="predicted"/>
<protein>
    <submittedName>
        <fullName evidence="1">Uncharacterized protein</fullName>
    </submittedName>
</protein>
<dbReference type="EMBL" id="KE345769">
    <property type="protein sequence ID" value="EXC14789.1"/>
    <property type="molecule type" value="Genomic_DNA"/>
</dbReference>
<keyword evidence="2" id="KW-1185">Reference proteome</keyword>